<dbReference type="EMBL" id="CAJVQB010121204">
    <property type="protein sequence ID" value="CAG8853198.1"/>
    <property type="molecule type" value="Genomic_DNA"/>
</dbReference>
<gene>
    <name evidence="1" type="ORF">GMARGA_LOCUS42019</name>
</gene>
<protein>
    <submittedName>
        <fullName evidence="1">1383_t:CDS:1</fullName>
    </submittedName>
</protein>
<proteinExistence type="predicted"/>
<organism evidence="1 2">
    <name type="scientific">Gigaspora margarita</name>
    <dbReference type="NCBI Taxonomy" id="4874"/>
    <lineage>
        <taxon>Eukaryota</taxon>
        <taxon>Fungi</taxon>
        <taxon>Fungi incertae sedis</taxon>
        <taxon>Mucoromycota</taxon>
        <taxon>Glomeromycotina</taxon>
        <taxon>Glomeromycetes</taxon>
        <taxon>Diversisporales</taxon>
        <taxon>Gigasporaceae</taxon>
        <taxon>Gigaspora</taxon>
    </lineage>
</organism>
<dbReference type="Proteomes" id="UP000789901">
    <property type="component" value="Unassembled WGS sequence"/>
</dbReference>
<evidence type="ECO:0000313" key="1">
    <source>
        <dbReference type="EMBL" id="CAG8853198.1"/>
    </source>
</evidence>
<comment type="caution">
    <text evidence="1">The sequence shown here is derived from an EMBL/GenBank/DDBJ whole genome shotgun (WGS) entry which is preliminary data.</text>
</comment>
<accession>A0ABN7XFM5</accession>
<name>A0ABN7XFM5_GIGMA</name>
<keyword evidence="2" id="KW-1185">Reference proteome</keyword>
<sequence>MQSRYFTFSKDPDPPSAPLIVYSVSSALEIPANALAQKKVANKISNNEKKLAELEQI</sequence>
<evidence type="ECO:0000313" key="2">
    <source>
        <dbReference type="Proteomes" id="UP000789901"/>
    </source>
</evidence>
<reference evidence="1 2" key="1">
    <citation type="submission" date="2021-06" db="EMBL/GenBank/DDBJ databases">
        <authorList>
            <person name="Kallberg Y."/>
            <person name="Tangrot J."/>
            <person name="Rosling A."/>
        </authorList>
    </citation>
    <scope>NUCLEOTIDE SEQUENCE [LARGE SCALE GENOMIC DNA]</scope>
    <source>
        <strain evidence="1 2">120-4 pot B 10/14</strain>
    </source>
</reference>